<gene>
    <name evidence="3" type="ORF">CFOL_v3_06849</name>
</gene>
<evidence type="ECO:0000256" key="2">
    <source>
        <dbReference type="PROSITE-ProRule" id="PRU00708"/>
    </source>
</evidence>
<dbReference type="Gene3D" id="1.25.40.10">
    <property type="entry name" value="Tetratricopeptide repeat domain"/>
    <property type="match status" value="2"/>
</dbReference>
<dbReference type="FunCoup" id="A0A1Q3B5N6">
    <property type="interactions" value="1365"/>
</dbReference>
<dbReference type="STRING" id="3775.A0A1Q3B5N6"/>
<feature type="repeat" description="PPR" evidence="2">
    <location>
        <begin position="269"/>
        <end position="303"/>
    </location>
</feature>
<dbReference type="AlphaFoldDB" id="A0A1Q3B5N6"/>
<dbReference type="NCBIfam" id="TIGR00756">
    <property type="entry name" value="PPR"/>
    <property type="match status" value="2"/>
</dbReference>
<feature type="repeat" description="PPR" evidence="2">
    <location>
        <begin position="199"/>
        <end position="233"/>
    </location>
</feature>
<keyword evidence="1" id="KW-0677">Repeat</keyword>
<sequence>MGTYSCNILSSSHPKYPLIIKTTKPSCGGTLLFQNPLKPGAHKFSVFAVIKVEERQETHKKEEQEIPKFKWLEVGPNNLTQAQRNAISELPPKMMNRCKAFLRQIICYSPEKGSLSDLLVTWVRIMKPRRADWLAVLKQLNIMEHPLYLQVAELALLEEFFEATIRDYTKIIHHYGKQNRLQDAENTLLAMEKRGIVCDQVTLTAMVDMYSKGGNLKLAEETFKDIELLGQPLDKRSYGAMIMAYIRAGMLDHGETLLREMDAKEIKGGSEVYKAMLRAYSMIGDTGGAQRVFDAIQFAGICPDVKLCRLLINAYRMAGQSHKARIAFENMRKAGLEPDDKCVALVLAAYEKESKLNVALDFLIRLERDGIIVGKEASEVLAGWFKRLGVVEEVELVLREYTAR</sequence>
<feature type="repeat" description="PPR" evidence="2">
    <location>
        <begin position="234"/>
        <end position="268"/>
    </location>
</feature>
<comment type="caution">
    <text evidence="3">The sequence shown here is derived from an EMBL/GenBank/DDBJ whole genome shotgun (WGS) entry which is preliminary data.</text>
</comment>
<dbReference type="Pfam" id="PF13812">
    <property type="entry name" value="PPR_3"/>
    <property type="match status" value="1"/>
</dbReference>
<dbReference type="Pfam" id="PF13041">
    <property type="entry name" value="PPR_2"/>
    <property type="match status" value="1"/>
</dbReference>
<feature type="repeat" description="PPR" evidence="2">
    <location>
        <begin position="304"/>
        <end position="338"/>
    </location>
</feature>
<dbReference type="PANTHER" id="PTHR46862">
    <property type="entry name" value="OS07G0661900 PROTEIN"/>
    <property type="match status" value="1"/>
</dbReference>
<organism evidence="3 4">
    <name type="scientific">Cephalotus follicularis</name>
    <name type="common">Albany pitcher plant</name>
    <dbReference type="NCBI Taxonomy" id="3775"/>
    <lineage>
        <taxon>Eukaryota</taxon>
        <taxon>Viridiplantae</taxon>
        <taxon>Streptophyta</taxon>
        <taxon>Embryophyta</taxon>
        <taxon>Tracheophyta</taxon>
        <taxon>Spermatophyta</taxon>
        <taxon>Magnoliopsida</taxon>
        <taxon>eudicotyledons</taxon>
        <taxon>Gunneridae</taxon>
        <taxon>Pentapetalae</taxon>
        <taxon>rosids</taxon>
        <taxon>fabids</taxon>
        <taxon>Oxalidales</taxon>
        <taxon>Cephalotaceae</taxon>
        <taxon>Cephalotus</taxon>
    </lineage>
</organism>
<reference evidence="4" key="1">
    <citation type="submission" date="2016-04" db="EMBL/GenBank/DDBJ databases">
        <title>Cephalotus genome sequencing.</title>
        <authorList>
            <person name="Fukushima K."/>
            <person name="Hasebe M."/>
            <person name="Fang X."/>
        </authorList>
    </citation>
    <scope>NUCLEOTIDE SEQUENCE [LARGE SCALE GENOMIC DNA]</scope>
    <source>
        <strain evidence="4">cv. St1</strain>
    </source>
</reference>
<dbReference type="InterPro" id="IPR011990">
    <property type="entry name" value="TPR-like_helical_dom_sf"/>
</dbReference>
<dbReference type="EMBL" id="BDDD01000302">
    <property type="protein sequence ID" value="GAV63331.1"/>
    <property type="molecule type" value="Genomic_DNA"/>
</dbReference>
<dbReference type="PANTHER" id="PTHR46862:SF3">
    <property type="entry name" value="OS07G0661900 PROTEIN"/>
    <property type="match status" value="1"/>
</dbReference>
<dbReference type="PROSITE" id="PS51375">
    <property type="entry name" value="PPR"/>
    <property type="match status" value="4"/>
</dbReference>
<evidence type="ECO:0000313" key="4">
    <source>
        <dbReference type="Proteomes" id="UP000187406"/>
    </source>
</evidence>
<evidence type="ECO:0000256" key="1">
    <source>
        <dbReference type="ARBA" id="ARBA00022737"/>
    </source>
</evidence>
<dbReference type="Pfam" id="PF01535">
    <property type="entry name" value="PPR"/>
    <property type="match status" value="1"/>
</dbReference>
<proteinExistence type="predicted"/>
<dbReference type="Proteomes" id="UP000187406">
    <property type="component" value="Unassembled WGS sequence"/>
</dbReference>
<accession>A0A1Q3B5N6</accession>
<protein>
    <submittedName>
        <fullName evidence="3">PPR domain-containing protein/PPR_3 domain-containing protein</fullName>
    </submittedName>
</protein>
<dbReference type="InParanoid" id="A0A1Q3B5N6"/>
<keyword evidence="4" id="KW-1185">Reference proteome</keyword>
<name>A0A1Q3B5N6_CEPFO</name>
<dbReference type="InterPro" id="IPR002885">
    <property type="entry name" value="PPR_rpt"/>
</dbReference>
<dbReference type="OrthoDB" id="185373at2759"/>
<evidence type="ECO:0000313" key="3">
    <source>
        <dbReference type="EMBL" id="GAV63331.1"/>
    </source>
</evidence>